<proteinExistence type="inferred from homology"/>
<dbReference type="InterPro" id="IPR005632">
    <property type="entry name" value="Chaperone_Skp"/>
</dbReference>
<keyword evidence="5" id="KW-1185">Reference proteome</keyword>
<dbReference type="AlphaFoldDB" id="A0AA41R4J2"/>
<accession>A0AA41R4J2</accession>
<dbReference type="PANTHER" id="PTHR35089:SF1">
    <property type="entry name" value="CHAPERONE PROTEIN SKP"/>
    <property type="match status" value="1"/>
</dbReference>
<keyword evidence="3" id="KW-0175">Coiled coil</keyword>
<sequence>MQVRNTTMIATLTLLLMVVGIPYAFGADAPKIGTVNFQKIFENSAGGIAVKDQVNAEGQRMEQDLQRRADEIKAMEERLSKDTGVMSKEARDEQRWEMERKADELNTLKRNYERRIQDLQMRLVNEVRQAVLNVVQAHARKENFTLIVEDIGVVYAAPHLDITDTILNQYNESYAKQGSGSQGPGR</sequence>
<dbReference type="SUPFAM" id="SSF111384">
    <property type="entry name" value="OmpH-like"/>
    <property type="match status" value="1"/>
</dbReference>
<dbReference type="Gene3D" id="3.30.910.20">
    <property type="entry name" value="Skp domain"/>
    <property type="match status" value="1"/>
</dbReference>
<evidence type="ECO:0000313" key="5">
    <source>
        <dbReference type="Proteomes" id="UP001165427"/>
    </source>
</evidence>
<evidence type="ECO:0000256" key="2">
    <source>
        <dbReference type="ARBA" id="ARBA00022729"/>
    </source>
</evidence>
<comment type="similarity">
    <text evidence="1">Belongs to the Skp family.</text>
</comment>
<feature type="coiled-coil region" evidence="3">
    <location>
        <begin position="58"/>
        <end position="129"/>
    </location>
</feature>
<dbReference type="SMART" id="SM00935">
    <property type="entry name" value="OmpH"/>
    <property type="match status" value="1"/>
</dbReference>
<dbReference type="RefSeq" id="WP_246906087.1">
    <property type="nucleotide sequence ID" value="NZ_JALJRB010000008.1"/>
</dbReference>
<dbReference type="Proteomes" id="UP001165427">
    <property type="component" value="Unassembled WGS sequence"/>
</dbReference>
<dbReference type="EMBL" id="JALJRB010000008">
    <property type="protein sequence ID" value="MCJ8500750.1"/>
    <property type="molecule type" value="Genomic_DNA"/>
</dbReference>
<dbReference type="Pfam" id="PF03938">
    <property type="entry name" value="OmpH"/>
    <property type="match status" value="1"/>
</dbReference>
<protein>
    <submittedName>
        <fullName evidence="4">OmpH family outer membrane protein</fullName>
    </submittedName>
</protein>
<dbReference type="PANTHER" id="PTHR35089">
    <property type="entry name" value="CHAPERONE PROTEIN SKP"/>
    <property type="match status" value="1"/>
</dbReference>
<dbReference type="InterPro" id="IPR024930">
    <property type="entry name" value="Skp_dom_sf"/>
</dbReference>
<organism evidence="4 5">
    <name type="scientific">Desulfatitalea alkaliphila</name>
    <dbReference type="NCBI Taxonomy" id="2929485"/>
    <lineage>
        <taxon>Bacteria</taxon>
        <taxon>Pseudomonadati</taxon>
        <taxon>Thermodesulfobacteriota</taxon>
        <taxon>Desulfobacteria</taxon>
        <taxon>Desulfobacterales</taxon>
        <taxon>Desulfosarcinaceae</taxon>
        <taxon>Desulfatitalea</taxon>
    </lineage>
</organism>
<reference evidence="4" key="1">
    <citation type="submission" date="2022-04" db="EMBL/GenBank/DDBJ databases">
        <title>Desulfatitalea alkaliphila sp. nov., a novel anaerobic sulfate-reducing bacterium isolated from terrestrial mud volcano, Taman Peninsula, Russia.</title>
        <authorList>
            <person name="Khomyakova M.A."/>
            <person name="Merkel A.Y."/>
            <person name="Slobodkin A.I."/>
        </authorList>
    </citation>
    <scope>NUCLEOTIDE SEQUENCE</scope>
    <source>
        <strain evidence="4">M08but</strain>
    </source>
</reference>
<dbReference type="GO" id="GO:0050821">
    <property type="term" value="P:protein stabilization"/>
    <property type="evidence" value="ECO:0007669"/>
    <property type="project" value="TreeGrafter"/>
</dbReference>
<keyword evidence="2" id="KW-0732">Signal</keyword>
<dbReference type="GO" id="GO:0005829">
    <property type="term" value="C:cytosol"/>
    <property type="evidence" value="ECO:0007669"/>
    <property type="project" value="TreeGrafter"/>
</dbReference>
<evidence type="ECO:0000256" key="1">
    <source>
        <dbReference type="ARBA" id="ARBA00009091"/>
    </source>
</evidence>
<name>A0AA41R4J2_9BACT</name>
<gene>
    <name evidence="4" type="ORF">MRX98_09225</name>
</gene>
<evidence type="ECO:0000313" key="4">
    <source>
        <dbReference type="EMBL" id="MCJ8500750.1"/>
    </source>
</evidence>
<comment type="caution">
    <text evidence="4">The sequence shown here is derived from an EMBL/GenBank/DDBJ whole genome shotgun (WGS) entry which is preliminary data.</text>
</comment>
<evidence type="ECO:0000256" key="3">
    <source>
        <dbReference type="SAM" id="Coils"/>
    </source>
</evidence>
<dbReference type="GO" id="GO:0051082">
    <property type="term" value="F:unfolded protein binding"/>
    <property type="evidence" value="ECO:0007669"/>
    <property type="project" value="InterPro"/>
</dbReference>